<dbReference type="SUPFAM" id="SSF50249">
    <property type="entry name" value="Nucleic acid-binding proteins"/>
    <property type="match status" value="1"/>
</dbReference>
<dbReference type="PANTHER" id="PTHR47964">
    <property type="entry name" value="ATP-DEPENDENT DNA HELICASE HOMOLOG RECG, CHLOROPLASTIC"/>
    <property type="match status" value="1"/>
</dbReference>
<evidence type="ECO:0000256" key="5">
    <source>
        <dbReference type="ARBA" id="ARBA00022840"/>
    </source>
</evidence>
<evidence type="ECO:0000256" key="4">
    <source>
        <dbReference type="ARBA" id="ARBA00022806"/>
    </source>
</evidence>
<keyword evidence="5" id="KW-0067">ATP-binding</keyword>
<dbReference type="EMBL" id="MNUY01000084">
    <property type="protein sequence ID" value="OIO12637.1"/>
    <property type="molecule type" value="Genomic_DNA"/>
</dbReference>
<dbReference type="NCBIfam" id="NF008168">
    <property type="entry name" value="PRK10917.2-2"/>
    <property type="match status" value="1"/>
</dbReference>
<dbReference type="GO" id="GO:0006281">
    <property type="term" value="P:DNA repair"/>
    <property type="evidence" value="ECO:0007669"/>
    <property type="project" value="UniProtKB-KW"/>
</dbReference>
<dbReference type="Proteomes" id="UP000183120">
    <property type="component" value="Unassembled WGS sequence"/>
</dbReference>
<dbReference type="Pfam" id="PF19833">
    <property type="entry name" value="RecG_dom3_C"/>
    <property type="match status" value="1"/>
</dbReference>
<evidence type="ECO:0000256" key="1">
    <source>
        <dbReference type="ARBA" id="ARBA00022741"/>
    </source>
</evidence>
<dbReference type="Pfam" id="PF00270">
    <property type="entry name" value="DEAD"/>
    <property type="match status" value="1"/>
</dbReference>
<keyword evidence="1" id="KW-0547">Nucleotide-binding</keyword>
<dbReference type="InterPro" id="IPR045562">
    <property type="entry name" value="RecG_dom3_C"/>
</dbReference>
<evidence type="ECO:0000256" key="3">
    <source>
        <dbReference type="ARBA" id="ARBA00022801"/>
    </source>
</evidence>
<dbReference type="InterPro" id="IPR027417">
    <property type="entry name" value="P-loop_NTPase"/>
</dbReference>
<keyword evidence="2" id="KW-0227">DNA damage</keyword>
<dbReference type="GO" id="GO:0016787">
    <property type="term" value="F:hydrolase activity"/>
    <property type="evidence" value="ECO:0007669"/>
    <property type="project" value="UniProtKB-KW"/>
</dbReference>
<evidence type="ECO:0000256" key="6">
    <source>
        <dbReference type="ARBA" id="ARBA00023125"/>
    </source>
</evidence>
<dbReference type="Pfam" id="PF00271">
    <property type="entry name" value="Helicase_C"/>
    <property type="match status" value="1"/>
</dbReference>
<dbReference type="Pfam" id="PF17191">
    <property type="entry name" value="RecG_wedge"/>
    <property type="match status" value="1"/>
</dbReference>
<dbReference type="GO" id="GO:0005524">
    <property type="term" value="F:ATP binding"/>
    <property type="evidence" value="ECO:0007669"/>
    <property type="project" value="UniProtKB-KW"/>
</dbReference>
<proteinExistence type="predicted"/>
<dbReference type="InterPro" id="IPR014001">
    <property type="entry name" value="Helicase_ATP-bd"/>
</dbReference>
<dbReference type="PANTHER" id="PTHR47964:SF1">
    <property type="entry name" value="ATP-DEPENDENT DNA HELICASE HOMOLOG RECG, CHLOROPLASTIC"/>
    <property type="match status" value="1"/>
</dbReference>
<accession>A0A1J4TPL6</accession>
<keyword evidence="3" id="KW-0378">Hydrolase</keyword>
<reference evidence="11 12" key="1">
    <citation type="journal article" date="2016" name="Environ. Microbiol.">
        <title>Genomic resolution of a cold subsurface aquifer community provides metabolic insights for novel microbes adapted to high CO concentrations.</title>
        <authorList>
            <person name="Probst A.J."/>
            <person name="Castelle C.J."/>
            <person name="Singh A."/>
            <person name="Brown C.T."/>
            <person name="Anantharaman K."/>
            <person name="Sharon I."/>
            <person name="Hug L.A."/>
            <person name="Burstein D."/>
            <person name="Emerson J.B."/>
            <person name="Thomas B.C."/>
            <person name="Banfield J.F."/>
        </authorList>
    </citation>
    <scope>NUCLEOTIDE SEQUENCE [LARGE SCALE GENOMIC DNA]</scope>
    <source>
        <strain evidence="11">CG1_02_37_22</strain>
    </source>
</reference>
<protein>
    <recommendedName>
        <fullName evidence="8">Probable DNA 3'-5' helicase RecG</fullName>
    </recommendedName>
</protein>
<dbReference type="Gene3D" id="3.40.50.300">
    <property type="entry name" value="P-loop containing nucleotide triphosphate hydrolases"/>
    <property type="match status" value="2"/>
</dbReference>
<dbReference type="SUPFAM" id="SSF52540">
    <property type="entry name" value="P-loop containing nucleoside triphosphate hydrolases"/>
    <property type="match status" value="2"/>
</dbReference>
<dbReference type="SMART" id="SM00487">
    <property type="entry name" value="DEXDc"/>
    <property type="match status" value="1"/>
</dbReference>
<organism evidence="11 12">
    <name type="scientific">Candidatus Gottesmanbacteria bacterium CG1_02_37_22</name>
    <dbReference type="NCBI Taxonomy" id="1805209"/>
    <lineage>
        <taxon>Bacteria</taxon>
        <taxon>Candidatus Gottesmaniibacteriota</taxon>
    </lineage>
</organism>
<evidence type="ECO:0000256" key="7">
    <source>
        <dbReference type="ARBA" id="ARBA00023204"/>
    </source>
</evidence>
<dbReference type="Gene3D" id="2.40.50.140">
    <property type="entry name" value="Nucleic acid-binding proteins"/>
    <property type="match status" value="1"/>
</dbReference>
<dbReference type="InterPro" id="IPR047112">
    <property type="entry name" value="RecG/Mfd"/>
</dbReference>
<keyword evidence="7" id="KW-0234">DNA repair</keyword>
<evidence type="ECO:0000259" key="10">
    <source>
        <dbReference type="PROSITE" id="PS51194"/>
    </source>
</evidence>
<dbReference type="GO" id="GO:0003678">
    <property type="term" value="F:DNA helicase activity"/>
    <property type="evidence" value="ECO:0007669"/>
    <property type="project" value="TreeGrafter"/>
</dbReference>
<dbReference type="PROSITE" id="PS51194">
    <property type="entry name" value="HELICASE_CTER"/>
    <property type="match status" value="1"/>
</dbReference>
<keyword evidence="6" id="KW-0238">DNA-binding</keyword>
<evidence type="ECO:0000259" key="9">
    <source>
        <dbReference type="PROSITE" id="PS51192"/>
    </source>
</evidence>
<evidence type="ECO:0000256" key="8">
    <source>
        <dbReference type="ARBA" id="ARBA00049819"/>
    </source>
</evidence>
<dbReference type="CDD" id="cd04488">
    <property type="entry name" value="RecG_wedge_OBF"/>
    <property type="match status" value="1"/>
</dbReference>
<dbReference type="AlphaFoldDB" id="A0A1J4TPL6"/>
<evidence type="ECO:0000256" key="2">
    <source>
        <dbReference type="ARBA" id="ARBA00022763"/>
    </source>
</evidence>
<dbReference type="SMART" id="SM00490">
    <property type="entry name" value="HELICc"/>
    <property type="match status" value="1"/>
</dbReference>
<dbReference type="InterPro" id="IPR012340">
    <property type="entry name" value="NA-bd_OB-fold"/>
</dbReference>
<keyword evidence="4 11" id="KW-0347">Helicase</keyword>
<gene>
    <name evidence="11" type="ORF">AUJ73_05305</name>
</gene>
<dbReference type="NCBIfam" id="NF008165">
    <property type="entry name" value="PRK10917.1-3"/>
    <property type="match status" value="1"/>
</dbReference>
<feature type="domain" description="Helicase C-terminal" evidence="10">
    <location>
        <begin position="471"/>
        <end position="618"/>
    </location>
</feature>
<dbReference type="InterPro" id="IPR033454">
    <property type="entry name" value="RecG_wedge"/>
</dbReference>
<dbReference type="InterPro" id="IPR001650">
    <property type="entry name" value="Helicase_C-like"/>
</dbReference>
<sequence>MLSLETPVSDLRMIGPIYHQRLNKLGITTIGDLLHHIPFRYDDLSKITNTKSIHLDDVITIIGKVLSIKNIFTKYGKNIQIASISDETGTIDVLWYNQPFLVNILSQGTRISIAGKVEEKDKRLILISPEYEIIKDKQDNSYSHLIHTGRLVPIYNETQGLSSKWIRSRIHSILFKLFIDIQEFLPEEIIEQNNLVNEKEAILKIHFPQSLIEADEAKKRLSFDELLILQLSSILRRNQWNKKKANFVLNLDKTKDRIDDFINNLPFKLTQSQTKAVQEILKDLVSQKPMNRLLEGDVGSGKTVVAAIAMYATYLIGHNSVIMAPTEILAFQHYKTVSELLAPFNVKIGLVTGSSKKQNQIIPDVLIGTHALISNKTKLSKVGLVIIDEQQRFGVEQRSKLREKVGSPHVLTMTATPIPRTIALTLYSDLDLSIINELPLGRIQVKTWVVPLIKRSAAYIWIRKKILSSNPHQQAFIVCPLIEISESIKSVKAAVKEFEYLKHDIFSDLKLGLLHGRMKTNEKNKIIDQFKNNKIDILVSTPVVEVGIDIPYATIMMIEASERYGLAQLHQLRGRVGRNNLESFCLLFSESDNLKAISRIKLLEKIYNGPQLAEYDLKLRGSGEIFGTNQHGHFFLKIANISDLKLFEETKHSAESLMSKGKGLSKFPLLREKLQKYTIRNIAPD</sequence>
<dbReference type="InterPro" id="IPR011545">
    <property type="entry name" value="DEAD/DEAH_box_helicase_dom"/>
</dbReference>
<evidence type="ECO:0000313" key="12">
    <source>
        <dbReference type="Proteomes" id="UP000183120"/>
    </source>
</evidence>
<evidence type="ECO:0000313" key="11">
    <source>
        <dbReference type="EMBL" id="OIO12637.1"/>
    </source>
</evidence>
<feature type="domain" description="Helicase ATP-binding" evidence="9">
    <location>
        <begin position="283"/>
        <end position="435"/>
    </location>
</feature>
<comment type="caution">
    <text evidence="11">The sequence shown here is derived from an EMBL/GenBank/DDBJ whole genome shotgun (WGS) entry which is preliminary data.</text>
</comment>
<dbReference type="STRING" id="1805209.AUJ73_05305"/>
<dbReference type="GO" id="GO:0003677">
    <property type="term" value="F:DNA binding"/>
    <property type="evidence" value="ECO:0007669"/>
    <property type="project" value="UniProtKB-KW"/>
</dbReference>
<dbReference type="PROSITE" id="PS51192">
    <property type="entry name" value="HELICASE_ATP_BIND_1"/>
    <property type="match status" value="1"/>
</dbReference>
<name>A0A1J4TPL6_9BACT</name>